<proteinExistence type="predicted"/>
<dbReference type="AlphaFoldDB" id="A0A926Y335"/>
<gene>
    <name evidence="2" type="ORF">IC229_20495</name>
</gene>
<dbReference type="InterPro" id="IPR025366">
    <property type="entry name" value="DUF4270"/>
</dbReference>
<dbReference type="PROSITE" id="PS51257">
    <property type="entry name" value="PROKAR_LIPOPROTEIN"/>
    <property type="match status" value="1"/>
</dbReference>
<organism evidence="2 3">
    <name type="scientific">Spirosoma profusum</name>
    <dbReference type="NCBI Taxonomy" id="2771354"/>
    <lineage>
        <taxon>Bacteria</taxon>
        <taxon>Pseudomonadati</taxon>
        <taxon>Bacteroidota</taxon>
        <taxon>Cytophagia</taxon>
        <taxon>Cytophagales</taxon>
        <taxon>Cytophagaceae</taxon>
        <taxon>Spirosoma</taxon>
    </lineage>
</organism>
<sequence length="446" mass="48743">MRTCWYAGLLWLTGLLLSACQSGTLDVGQSVINPQELLIQSVDSVTVQSATVMRSDSFATYSDVDLVVGSWSDPQTGKVTARTYTSLDFSGNPLAEQTTFQFDSLVLELGYSFAYGDTTSAFTLGVHRLNRALPNQFYYNTSSVPYEATPFLQKTVIPQPGSRTRQVRIRFPDAFGKTMYDKLVKNEIDGNTLNNFLTGFAFTGSSSTNAFVGFTAAATSSGLRLYYHSTAGTDVGTTLTSVQFPIANIHFTQLQRDLKGSALSGLQKKSDIIPSQQTGNTTFIVPAAGLQTRIELPYLSEFARPEDYADLNSAILVLGPIRRDFRDNYPLPAQLELNFTNNQNEILGATIVPGGPTGLSSAIGGYTYDANALTLTDYYTFDLTYYIGQIIKRKISNRPMVLSIPLNPTGNGAPPSLRSLVQRVAIGDRFKANDRLQLKLFITSGI</sequence>
<comment type="caution">
    <text evidence="2">The sequence shown here is derived from an EMBL/GenBank/DDBJ whole genome shotgun (WGS) entry which is preliminary data.</text>
</comment>
<dbReference type="Pfam" id="PF14092">
    <property type="entry name" value="DUF4270"/>
    <property type="match status" value="1"/>
</dbReference>
<name>A0A926Y335_9BACT</name>
<reference evidence="2" key="1">
    <citation type="submission" date="2020-09" db="EMBL/GenBank/DDBJ databases">
        <authorList>
            <person name="Kim M.K."/>
        </authorList>
    </citation>
    <scope>NUCLEOTIDE SEQUENCE</scope>
    <source>
        <strain evidence="2">BT702</strain>
    </source>
</reference>
<evidence type="ECO:0000256" key="1">
    <source>
        <dbReference type="SAM" id="SignalP"/>
    </source>
</evidence>
<dbReference type="RefSeq" id="WP_190888887.1">
    <property type="nucleotide sequence ID" value="NZ_JACWZY010000019.1"/>
</dbReference>
<dbReference type="EMBL" id="JACWZY010000019">
    <property type="protein sequence ID" value="MBD2703038.1"/>
    <property type="molecule type" value="Genomic_DNA"/>
</dbReference>
<dbReference type="Proteomes" id="UP000598820">
    <property type="component" value="Unassembled WGS sequence"/>
</dbReference>
<keyword evidence="1" id="KW-0732">Signal</keyword>
<feature type="signal peptide" evidence="1">
    <location>
        <begin position="1"/>
        <end position="19"/>
    </location>
</feature>
<accession>A0A926Y335</accession>
<protein>
    <submittedName>
        <fullName evidence="2">DUF4270 family protein</fullName>
    </submittedName>
</protein>
<evidence type="ECO:0000313" key="3">
    <source>
        <dbReference type="Proteomes" id="UP000598820"/>
    </source>
</evidence>
<keyword evidence="3" id="KW-1185">Reference proteome</keyword>
<evidence type="ECO:0000313" key="2">
    <source>
        <dbReference type="EMBL" id="MBD2703038.1"/>
    </source>
</evidence>
<feature type="chain" id="PRO_5037103753" evidence="1">
    <location>
        <begin position="20"/>
        <end position="446"/>
    </location>
</feature>